<gene>
    <name evidence="2" type="ORF">F2P81_019077</name>
</gene>
<evidence type="ECO:0000256" key="1">
    <source>
        <dbReference type="SAM" id="MobiDB-lite"/>
    </source>
</evidence>
<comment type="caution">
    <text evidence="2">The sequence shown here is derived from an EMBL/GenBank/DDBJ whole genome shotgun (WGS) entry which is preliminary data.</text>
</comment>
<proteinExistence type="predicted"/>
<dbReference type="Proteomes" id="UP000438429">
    <property type="component" value="Unassembled WGS sequence"/>
</dbReference>
<evidence type="ECO:0000313" key="2">
    <source>
        <dbReference type="EMBL" id="KAF0027990.1"/>
    </source>
</evidence>
<organism evidence="2 3">
    <name type="scientific">Scophthalmus maximus</name>
    <name type="common">Turbot</name>
    <name type="synonym">Psetta maxima</name>
    <dbReference type="NCBI Taxonomy" id="52904"/>
    <lineage>
        <taxon>Eukaryota</taxon>
        <taxon>Metazoa</taxon>
        <taxon>Chordata</taxon>
        <taxon>Craniata</taxon>
        <taxon>Vertebrata</taxon>
        <taxon>Euteleostomi</taxon>
        <taxon>Actinopterygii</taxon>
        <taxon>Neopterygii</taxon>
        <taxon>Teleostei</taxon>
        <taxon>Neoteleostei</taxon>
        <taxon>Acanthomorphata</taxon>
        <taxon>Carangaria</taxon>
        <taxon>Pleuronectiformes</taxon>
        <taxon>Pleuronectoidei</taxon>
        <taxon>Scophthalmidae</taxon>
        <taxon>Scophthalmus</taxon>
    </lineage>
</organism>
<accession>A0A6A4S8T3</accession>
<feature type="region of interest" description="Disordered" evidence="1">
    <location>
        <begin position="81"/>
        <end position="125"/>
    </location>
</feature>
<feature type="compositionally biased region" description="Basic residues" evidence="1">
    <location>
        <begin position="81"/>
        <end position="91"/>
    </location>
</feature>
<dbReference type="AlphaFoldDB" id="A0A6A4S8T3"/>
<dbReference type="EMBL" id="VEVO01000017">
    <property type="protein sequence ID" value="KAF0027990.1"/>
    <property type="molecule type" value="Genomic_DNA"/>
</dbReference>
<protein>
    <submittedName>
        <fullName evidence="2">Uncharacterized protein</fullName>
    </submittedName>
</protein>
<reference evidence="2 3" key="1">
    <citation type="submission" date="2019-06" db="EMBL/GenBank/DDBJ databases">
        <title>Draft genomes of female and male turbot (Scophthalmus maximus).</title>
        <authorList>
            <person name="Xu H."/>
            <person name="Xu X.-W."/>
            <person name="Shao C."/>
            <person name="Chen S."/>
        </authorList>
    </citation>
    <scope>NUCLEOTIDE SEQUENCE [LARGE SCALE GENOMIC DNA]</scope>
    <source>
        <strain evidence="2">Ysfricsl-2016a</strain>
        <tissue evidence="2">Blood</tissue>
    </source>
</reference>
<sequence>MAIIIISLAAERFSTVEKLGTKTPSMNNLRAKKISHIRQELWVLKWKYKGAQEEERDELAELGSILRKKLTILRRAEWHRGPGKKTAKRRSAFISNPRSHQAADGTETKRRPCLFQRGDPDADGI</sequence>
<name>A0A6A4S8T3_SCOMX</name>
<evidence type="ECO:0000313" key="3">
    <source>
        <dbReference type="Proteomes" id="UP000438429"/>
    </source>
</evidence>